<dbReference type="GeneID" id="27695435"/>
<dbReference type="PANTHER" id="PTHR42978">
    <property type="entry name" value="QUORUM-QUENCHING LACTONASE YTNP-RELATED-RELATED"/>
    <property type="match status" value="1"/>
</dbReference>
<protein>
    <recommendedName>
        <fullName evidence="5">Metallo-beta-lactamase domain-containing protein</fullName>
    </recommendedName>
</protein>
<dbReference type="PANTHER" id="PTHR42978:SF5">
    <property type="entry name" value="METALLO-BETA-LACTAMASE DOMAIN-CONTAINING PROTEIN"/>
    <property type="match status" value="1"/>
</dbReference>
<evidence type="ECO:0000259" key="5">
    <source>
        <dbReference type="SMART" id="SM00849"/>
    </source>
</evidence>
<keyword evidence="4" id="KW-0862">Zinc</keyword>
<feature type="domain" description="Metallo-beta-lactamase" evidence="5">
    <location>
        <begin position="47"/>
        <end position="256"/>
    </location>
</feature>
<dbReference type="AlphaFoldDB" id="A0A0D2I1S4"/>
<name>A0A0D2I1S4_CLAB1</name>
<organism evidence="6 7">
    <name type="scientific">Cladophialophora bantiana (strain ATCC 10958 / CBS 173.52 / CDC B-1940 / NIH 8579)</name>
    <name type="common">Xylohypha bantiana</name>
    <dbReference type="NCBI Taxonomy" id="1442370"/>
    <lineage>
        <taxon>Eukaryota</taxon>
        <taxon>Fungi</taxon>
        <taxon>Dikarya</taxon>
        <taxon>Ascomycota</taxon>
        <taxon>Pezizomycotina</taxon>
        <taxon>Eurotiomycetes</taxon>
        <taxon>Chaetothyriomycetidae</taxon>
        <taxon>Chaetothyriales</taxon>
        <taxon>Herpotrichiellaceae</taxon>
        <taxon>Cladophialophora</taxon>
    </lineage>
</organism>
<dbReference type="InterPro" id="IPR036866">
    <property type="entry name" value="RibonucZ/Hydroxyglut_hydro"/>
</dbReference>
<dbReference type="SUPFAM" id="SSF56281">
    <property type="entry name" value="Metallo-hydrolase/oxidoreductase"/>
    <property type="match status" value="1"/>
</dbReference>
<keyword evidence="3" id="KW-0378">Hydrolase</keyword>
<comment type="similarity">
    <text evidence="1">Belongs to the metallo-beta-lactamase superfamily.</text>
</comment>
<dbReference type="OrthoDB" id="10250730at2759"/>
<dbReference type="HOGENOM" id="CLU_030571_1_0_1"/>
<evidence type="ECO:0000256" key="2">
    <source>
        <dbReference type="ARBA" id="ARBA00022723"/>
    </source>
</evidence>
<dbReference type="InterPro" id="IPR051013">
    <property type="entry name" value="MBL_superfamily_lactonases"/>
</dbReference>
<reference evidence="6" key="1">
    <citation type="submission" date="2015-01" db="EMBL/GenBank/DDBJ databases">
        <title>The Genome Sequence of Cladophialophora bantiana CBS 173.52.</title>
        <authorList>
            <consortium name="The Broad Institute Genomics Platform"/>
            <person name="Cuomo C."/>
            <person name="de Hoog S."/>
            <person name="Gorbushina A."/>
            <person name="Stielow B."/>
            <person name="Teixiera M."/>
            <person name="Abouelleil A."/>
            <person name="Chapman S.B."/>
            <person name="Priest M."/>
            <person name="Young S.K."/>
            <person name="Wortman J."/>
            <person name="Nusbaum C."/>
            <person name="Birren B."/>
        </authorList>
    </citation>
    <scope>NUCLEOTIDE SEQUENCE [LARGE SCALE GENOMIC DNA]</scope>
    <source>
        <strain evidence="6">CBS 173.52</strain>
    </source>
</reference>
<accession>A0A0D2I1S4</accession>
<gene>
    <name evidence="6" type="ORF">Z519_02507</name>
</gene>
<proteinExistence type="inferred from homology"/>
<evidence type="ECO:0000313" key="7">
    <source>
        <dbReference type="Proteomes" id="UP000053789"/>
    </source>
</evidence>
<evidence type="ECO:0000256" key="4">
    <source>
        <dbReference type="ARBA" id="ARBA00022833"/>
    </source>
</evidence>
<dbReference type="Proteomes" id="UP000053789">
    <property type="component" value="Unassembled WGS sequence"/>
</dbReference>
<evidence type="ECO:0000313" key="6">
    <source>
        <dbReference type="EMBL" id="KIW97115.1"/>
    </source>
</evidence>
<dbReference type="Gene3D" id="3.60.15.10">
    <property type="entry name" value="Ribonuclease Z/Hydroxyacylglutathione hydrolase-like"/>
    <property type="match status" value="1"/>
</dbReference>
<dbReference type="GO" id="GO:0046872">
    <property type="term" value="F:metal ion binding"/>
    <property type="evidence" value="ECO:0007669"/>
    <property type="project" value="UniProtKB-KW"/>
</dbReference>
<keyword evidence="2" id="KW-0479">Metal-binding</keyword>
<dbReference type="RefSeq" id="XP_016623784.1">
    <property type="nucleotide sequence ID" value="XM_016760263.1"/>
</dbReference>
<dbReference type="InterPro" id="IPR001279">
    <property type="entry name" value="Metallo-B-lactamas"/>
</dbReference>
<dbReference type="SMART" id="SM00849">
    <property type="entry name" value="Lactamase_B"/>
    <property type="match status" value="1"/>
</dbReference>
<keyword evidence="7" id="KW-1185">Reference proteome</keyword>
<sequence length="379" mass="42044">MATKLQVPASSSIVNVSIIDSTSRINNLPYYIAMTPLYPGYEHGFVPCYVFLIHHPLANTRLLYDLDLRKNNTHLNPHLVKKMVPLQLGFSIEKDTADILHENQLGLRAIDTIILSHHHFDHAGDTTKFPPTTNLLVGPGTKAKYRPGYPADPDNQGSTSDTAIRGFCDICGFKVFDCFGDGSLYILHTPGHTANHLSALARTTPATAEENSTFIFMAGDLVHSGMCFRPDSHIDVLITIPNRALNTPPPSLSIHHHHHHHHLLLLLLLLLSPPYSSETEPDDPRTQPFSLIARSVEEDSAVSQANATTLAARFDADSDVLAIYVRDDRLLDSGGVLEFFPKATPTNEWKGKGWKIRGHWRFRDKMVRAFEAAGGANDR</sequence>
<evidence type="ECO:0000256" key="3">
    <source>
        <dbReference type="ARBA" id="ARBA00022801"/>
    </source>
</evidence>
<evidence type="ECO:0000256" key="1">
    <source>
        <dbReference type="ARBA" id="ARBA00007749"/>
    </source>
</evidence>
<dbReference type="EMBL" id="KN846982">
    <property type="protein sequence ID" value="KIW97115.1"/>
    <property type="molecule type" value="Genomic_DNA"/>
</dbReference>
<dbReference type="GO" id="GO:0016787">
    <property type="term" value="F:hydrolase activity"/>
    <property type="evidence" value="ECO:0007669"/>
    <property type="project" value="UniProtKB-KW"/>
</dbReference>
<dbReference type="VEuPathDB" id="FungiDB:Z519_02507"/>